<reference evidence="2" key="2">
    <citation type="submission" date="2023-05" db="EMBL/GenBank/DDBJ databases">
        <authorList>
            <consortium name="Lawrence Berkeley National Laboratory"/>
            <person name="Steindorff A."/>
            <person name="Hensen N."/>
            <person name="Bonometti L."/>
            <person name="Westerberg I."/>
            <person name="Brannstrom I.O."/>
            <person name="Guillou S."/>
            <person name="Cros-Aarteil S."/>
            <person name="Calhoun S."/>
            <person name="Haridas S."/>
            <person name="Kuo A."/>
            <person name="Mondo S."/>
            <person name="Pangilinan J."/>
            <person name="Riley R."/>
            <person name="Labutti K."/>
            <person name="Andreopoulos B."/>
            <person name="Lipzen A."/>
            <person name="Chen C."/>
            <person name="Yanf M."/>
            <person name="Daum C."/>
            <person name="Ng V."/>
            <person name="Clum A."/>
            <person name="Ohm R."/>
            <person name="Martin F."/>
            <person name="Silar P."/>
            <person name="Natvig D."/>
            <person name="Lalanne C."/>
            <person name="Gautier V."/>
            <person name="Ament-Velasquez S.L."/>
            <person name="Kruys A."/>
            <person name="Hutchinson M.I."/>
            <person name="Powell A.J."/>
            <person name="Barry K."/>
            <person name="Miller A.N."/>
            <person name="Grigoriev I.V."/>
            <person name="Debuchy R."/>
            <person name="Gladieux P."/>
            <person name="Thoren M.H."/>
            <person name="Johannesson H."/>
        </authorList>
    </citation>
    <scope>NUCLEOTIDE SEQUENCE</scope>
    <source>
        <strain evidence="2">CBS 731.68</strain>
    </source>
</reference>
<sequence>MILCEMARLLLIDSRRADDHVLAQIAVCIICHEGGRLLRVRHVVLGAPLALGGWSGVFAVHVAVPLAFSSDNFCHCLS</sequence>
<evidence type="ECO:0000313" key="2">
    <source>
        <dbReference type="EMBL" id="KAK4129017.1"/>
    </source>
</evidence>
<keyword evidence="3" id="KW-1185">Reference proteome</keyword>
<dbReference type="RefSeq" id="XP_062652788.1">
    <property type="nucleotide sequence ID" value="XM_062787671.1"/>
</dbReference>
<name>A0AAN6U9N3_9PEZI</name>
<dbReference type="EMBL" id="MU853223">
    <property type="protein sequence ID" value="KAK4129017.1"/>
    <property type="molecule type" value="Genomic_DNA"/>
</dbReference>
<proteinExistence type="predicted"/>
<accession>A0AAN6U9N3</accession>
<reference evidence="2" key="1">
    <citation type="journal article" date="2023" name="Mol. Phylogenet. Evol.">
        <title>Genome-scale phylogeny and comparative genomics of the fungal order Sordariales.</title>
        <authorList>
            <person name="Hensen N."/>
            <person name="Bonometti L."/>
            <person name="Westerberg I."/>
            <person name="Brannstrom I.O."/>
            <person name="Guillou S."/>
            <person name="Cros-Aarteil S."/>
            <person name="Calhoun S."/>
            <person name="Haridas S."/>
            <person name="Kuo A."/>
            <person name="Mondo S."/>
            <person name="Pangilinan J."/>
            <person name="Riley R."/>
            <person name="LaButti K."/>
            <person name="Andreopoulos B."/>
            <person name="Lipzen A."/>
            <person name="Chen C."/>
            <person name="Yan M."/>
            <person name="Daum C."/>
            <person name="Ng V."/>
            <person name="Clum A."/>
            <person name="Steindorff A."/>
            <person name="Ohm R.A."/>
            <person name="Martin F."/>
            <person name="Silar P."/>
            <person name="Natvig D.O."/>
            <person name="Lalanne C."/>
            <person name="Gautier V."/>
            <person name="Ament-Velasquez S.L."/>
            <person name="Kruys A."/>
            <person name="Hutchinson M.I."/>
            <person name="Powell A.J."/>
            <person name="Barry K."/>
            <person name="Miller A.N."/>
            <person name="Grigoriev I.V."/>
            <person name="Debuchy R."/>
            <person name="Gladieux P."/>
            <person name="Hiltunen Thoren M."/>
            <person name="Johannesson H."/>
        </authorList>
    </citation>
    <scope>NUCLEOTIDE SEQUENCE</scope>
    <source>
        <strain evidence="2">CBS 731.68</strain>
    </source>
</reference>
<dbReference type="AlphaFoldDB" id="A0AAN6U9N3"/>
<gene>
    <name evidence="2" type="ORF">N657DRAFT_50049</name>
</gene>
<keyword evidence="1" id="KW-1133">Transmembrane helix</keyword>
<keyword evidence="1" id="KW-0472">Membrane</keyword>
<dbReference type="GeneID" id="87824441"/>
<organism evidence="2 3">
    <name type="scientific">Parathielavia appendiculata</name>
    <dbReference type="NCBI Taxonomy" id="2587402"/>
    <lineage>
        <taxon>Eukaryota</taxon>
        <taxon>Fungi</taxon>
        <taxon>Dikarya</taxon>
        <taxon>Ascomycota</taxon>
        <taxon>Pezizomycotina</taxon>
        <taxon>Sordariomycetes</taxon>
        <taxon>Sordariomycetidae</taxon>
        <taxon>Sordariales</taxon>
        <taxon>Chaetomiaceae</taxon>
        <taxon>Parathielavia</taxon>
    </lineage>
</organism>
<evidence type="ECO:0000256" key="1">
    <source>
        <dbReference type="SAM" id="Phobius"/>
    </source>
</evidence>
<keyword evidence="1" id="KW-0812">Transmembrane</keyword>
<evidence type="ECO:0000313" key="3">
    <source>
        <dbReference type="Proteomes" id="UP001302602"/>
    </source>
</evidence>
<feature type="transmembrane region" description="Helical" evidence="1">
    <location>
        <begin position="43"/>
        <end position="68"/>
    </location>
</feature>
<comment type="caution">
    <text evidence="2">The sequence shown here is derived from an EMBL/GenBank/DDBJ whole genome shotgun (WGS) entry which is preliminary data.</text>
</comment>
<protein>
    <submittedName>
        <fullName evidence="2">Uncharacterized protein</fullName>
    </submittedName>
</protein>
<dbReference type="Proteomes" id="UP001302602">
    <property type="component" value="Unassembled WGS sequence"/>
</dbReference>